<dbReference type="Proteomes" id="UP000284407">
    <property type="component" value="Unassembled WGS sequence"/>
</dbReference>
<dbReference type="RefSeq" id="WP_025062562.1">
    <property type="nucleotide sequence ID" value="NZ_RAQK01000001.1"/>
</dbReference>
<evidence type="ECO:0000256" key="6">
    <source>
        <dbReference type="ARBA" id="ARBA00022763"/>
    </source>
</evidence>
<dbReference type="SMART" id="SM00986">
    <property type="entry name" value="UDG"/>
    <property type="match status" value="1"/>
</dbReference>
<dbReference type="NCBIfam" id="NF003588">
    <property type="entry name" value="PRK05254.1-1"/>
    <property type="match status" value="1"/>
</dbReference>
<dbReference type="PANTHER" id="PTHR11264:SF0">
    <property type="entry name" value="URACIL-DNA GLYCOSYLASE"/>
    <property type="match status" value="1"/>
</dbReference>
<dbReference type="InterPro" id="IPR018085">
    <property type="entry name" value="Ura-DNA_Glyclase_AS"/>
</dbReference>
<feature type="domain" description="Uracil-DNA glycosylase-like" evidence="11">
    <location>
        <begin position="46"/>
        <end position="210"/>
    </location>
</feature>
<evidence type="ECO:0000313" key="13">
    <source>
        <dbReference type="Proteomes" id="UP000284407"/>
    </source>
</evidence>
<feature type="active site" description="Proton acceptor" evidence="9 10">
    <location>
        <position position="61"/>
    </location>
</feature>
<reference evidence="12 13" key="1">
    <citation type="submission" date="2018-09" db="EMBL/GenBank/DDBJ databases">
        <title>Genomic Encyclopedia of Archaeal and Bacterial Type Strains, Phase II (KMG-II): from individual species to whole genera.</title>
        <authorList>
            <person name="Goeker M."/>
        </authorList>
    </citation>
    <scope>NUCLEOTIDE SEQUENCE [LARGE SCALE GENOMIC DNA]</scope>
    <source>
        <strain evidence="12 13">DSM 11458</strain>
    </source>
</reference>
<dbReference type="GO" id="GO:0004844">
    <property type="term" value="F:uracil DNA N-glycosylase activity"/>
    <property type="evidence" value="ECO:0007669"/>
    <property type="project" value="UniProtKB-UniRule"/>
</dbReference>
<comment type="subcellular location">
    <subcellularLocation>
        <location evidence="9">Cytoplasm</location>
    </subcellularLocation>
</comment>
<dbReference type="Pfam" id="PF03167">
    <property type="entry name" value="UDG"/>
    <property type="match status" value="1"/>
</dbReference>
<dbReference type="PANTHER" id="PTHR11264">
    <property type="entry name" value="URACIL-DNA GLYCOSYLASE"/>
    <property type="match status" value="1"/>
</dbReference>
<dbReference type="SUPFAM" id="SSF52141">
    <property type="entry name" value="Uracil-DNA glycosylase-like"/>
    <property type="match status" value="1"/>
</dbReference>
<dbReference type="STRING" id="1443111.Z949_2095"/>
<dbReference type="EMBL" id="RAQK01000001">
    <property type="protein sequence ID" value="RKE95602.1"/>
    <property type="molecule type" value="Genomic_DNA"/>
</dbReference>
<evidence type="ECO:0000256" key="3">
    <source>
        <dbReference type="ARBA" id="ARBA00008184"/>
    </source>
</evidence>
<evidence type="ECO:0000256" key="5">
    <source>
        <dbReference type="ARBA" id="ARBA00018429"/>
    </source>
</evidence>
<dbReference type="HAMAP" id="MF_00148">
    <property type="entry name" value="UDG"/>
    <property type="match status" value="1"/>
</dbReference>
<name>A0A420DMY7_9RHOB</name>
<dbReference type="SMART" id="SM00987">
    <property type="entry name" value="UreE_C"/>
    <property type="match status" value="1"/>
</dbReference>
<dbReference type="OrthoDB" id="9804372at2"/>
<dbReference type="InterPro" id="IPR002043">
    <property type="entry name" value="UDG_fam1"/>
</dbReference>
<dbReference type="AlphaFoldDB" id="A0A420DMY7"/>
<dbReference type="Gene3D" id="3.40.470.10">
    <property type="entry name" value="Uracil-DNA glycosylase-like domain"/>
    <property type="match status" value="1"/>
</dbReference>
<evidence type="ECO:0000256" key="8">
    <source>
        <dbReference type="ARBA" id="ARBA00023204"/>
    </source>
</evidence>
<dbReference type="InterPro" id="IPR036895">
    <property type="entry name" value="Uracil-DNA_glycosylase-like_sf"/>
</dbReference>
<proteinExistence type="inferred from homology"/>
<dbReference type="PROSITE" id="PS00130">
    <property type="entry name" value="U_DNA_GLYCOSYLASE"/>
    <property type="match status" value="1"/>
</dbReference>
<evidence type="ECO:0000256" key="10">
    <source>
        <dbReference type="PROSITE-ProRule" id="PRU10072"/>
    </source>
</evidence>
<dbReference type="GO" id="GO:0005737">
    <property type="term" value="C:cytoplasm"/>
    <property type="evidence" value="ECO:0007669"/>
    <property type="project" value="UniProtKB-SubCell"/>
</dbReference>
<keyword evidence="6 9" id="KW-0227">DNA damage</keyword>
<keyword evidence="9" id="KW-0963">Cytoplasm</keyword>
<comment type="catalytic activity">
    <reaction evidence="1 9">
        <text>Hydrolyzes single-stranded DNA or mismatched double-stranded DNA and polynucleotides, releasing free uracil.</text>
        <dbReference type="EC" id="3.2.2.27"/>
    </reaction>
</comment>
<keyword evidence="7 9" id="KW-0378">Hydrolase</keyword>
<dbReference type="CDD" id="cd10027">
    <property type="entry name" value="UDG-F1-like"/>
    <property type="match status" value="1"/>
</dbReference>
<evidence type="ECO:0000256" key="4">
    <source>
        <dbReference type="ARBA" id="ARBA00012030"/>
    </source>
</evidence>
<evidence type="ECO:0000256" key="2">
    <source>
        <dbReference type="ARBA" id="ARBA00002631"/>
    </source>
</evidence>
<comment type="caution">
    <text evidence="12">The sequence shown here is derived from an EMBL/GenBank/DDBJ whole genome shotgun (WGS) entry which is preliminary data.</text>
</comment>
<protein>
    <recommendedName>
        <fullName evidence="5 9">Uracil-DNA glycosylase</fullName>
        <shortName evidence="9">UDG</shortName>
        <ecNumber evidence="4 9">3.2.2.27</ecNumber>
    </recommendedName>
</protein>
<organism evidence="12 13">
    <name type="scientific">Sulfitobacter guttiformis</name>
    <dbReference type="NCBI Taxonomy" id="74349"/>
    <lineage>
        <taxon>Bacteria</taxon>
        <taxon>Pseudomonadati</taxon>
        <taxon>Pseudomonadota</taxon>
        <taxon>Alphaproteobacteria</taxon>
        <taxon>Rhodobacterales</taxon>
        <taxon>Roseobacteraceae</taxon>
        <taxon>Sulfitobacter</taxon>
    </lineage>
</organism>
<keyword evidence="8 9" id="KW-0234">DNA repair</keyword>
<evidence type="ECO:0000256" key="7">
    <source>
        <dbReference type="ARBA" id="ARBA00022801"/>
    </source>
</evidence>
<evidence type="ECO:0000256" key="9">
    <source>
        <dbReference type="HAMAP-Rule" id="MF_00148"/>
    </source>
</evidence>
<gene>
    <name evidence="9" type="primary">ung</name>
    <name evidence="12" type="ORF">C8N30_0139</name>
</gene>
<comment type="function">
    <text evidence="2 9">Excises uracil residues from the DNA which can arise as a result of misincorporation of dUMP residues by DNA polymerase or due to deamination of cytosine.</text>
</comment>
<dbReference type="InterPro" id="IPR005122">
    <property type="entry name" value="Uracil-DNA_glycosylase-like"/>
</dbReference>
<dbReference type="EC" id="3.2.2.27" evidence="4 9"/>
<dbReference type="NCBIfam" id="NF003592">
    <property type="entry name" value="PRK05254.1-5"/>
    <property type="match status" value="1"/>
</dbReference>
<keyword evidence="13" id="KW-1185">Reference proteome</keyword>
<evidence type="ECO:0000256" key="1">
    <source>
        <dbReference type="ARBA" id="ARBA00001400"/>
    </source>
</evidence>
<evidence type="ECO:0000313" key="12">
    <source>
        <dbReference type="EMBL" id="RKE95602.1"/>
    </source>
</evidence>
<accession>A0A420DMY7</accession>
<comment type="similarity">
    <text evidence="3 9">Belongs to the uracil-DNA glycosylase (UDG) superfamily. UNG family.</text>
</comment>
<dbReference type="GO" id="GO:0097510">
    <property type="term" value="P:base-excision repair, AP site formation via deaminated base removal"/>
    <property type="evidence" value="ECO:0007669"/>
    <property type="project" value="TreeGrafter"/>
</dbReference>
<evidence type="ECO:0000259" key="11">
    <source>
        <dbReference type="SMART" id="SM00986"/>
    </source>
</evidence>
<sequence length="226" mass="24791">MFELDRLGAWGELEFFSRTLPDIQAQIAADTRTVLPPSQLVFNALERVQPNDVRVVILGQDPYHTVGKADGLAFSITADFGGRLDSLGNILKELRDDTGTVRTRTQLDDWADQGVLLLNTILTVPEGLPKGHAKLGWQTLTGQILRHLATAPRAYLLWGGPAHKAAQEVEASMNFKLLSSHPSPLGVTKRGATFEAFRGSKPFSRTNAWLRSQGHGSINWSDPEAL</sequence>